<evidence type="ECO:0000256" key="3">
    <source>
        <dbReference type="ARBA" id="ARBA00022692"/>
    </source>
</evidence>
<dbReference type="Pfam" id="PF13567">
    <property type="entry name" value="DUF4131"/>
    <property type="match status" value="1"/>
</dbReference>
<feature type="transmembrane region" description="Helical" evidence="6">
    <location>
        <begin position="305"/>
        <end position="322"/>
    </location>
</feature>
<keyword evidence="11" id="KW-1185">Reference proteome</keyword>
<comment type="subcellular location">
    <subcellularLocation>
        <location evidence="1">Cell membrane</location>
        <topology evidence="1">Multi-pass membrane protein</topology>
    </subcellularLocation>
</comment>
<organism evidence="10 11">
    <name type="scientific">Parasporobacterium paucivorans DSM 15970</name>
    <dbReference type="NCBI Taxonomy" id="1122934"/>
    <lineage>
        <taxon>Bacteria</taxon>
        <taxon>Bacillati</taxon>
        <taxon>Bacillota</taxon>
        <taxon>Clostridia</taxon>
        <taxon>Lachnospirales</taxon>
        <taxon>Lachnospiraceae</taxon>
        <taxon>Parasporobacterium</taxon>
    </lineage>
</organism>
<evidence type="ECO:0000256" key="1">
    <source>
        <dbReference type="ARBA" id="ARBA00004651"/>
    </source>
</evidence>
<dbReference type="InterPro" id="IPR036866">
    <property type="entry name" value="RibonucZ/Hydroxyglut_hydro"/>
</dbReference>
<dbReference type="InterPro" id="IPR052159">
    <property type="entry name" value="Competence_DNA_uptake"/>
</dbReference>
<protein>
    <submittedName>
        <fullName evidence="10">Competence protein ComEC</fullName>
    </submittedName>
</protein>
<dbReference type="InterPro" id="IPR025405">
    <property type="entry name" value="DUF4131"/>
</dbReference>
<keyword evidence="3 6" id="KW-0812">Transmembrane</keyword>
<proteinExistence type="predicted"/>
<dbReference type="NCBIfam" id="TIGR00361">
    <property type="entry name" value="ComEC_Rec2"/>
    <property type="match status" value="1"/>
</dbReference>
<gene>
    <name evidence="10" type="ORF">SAMN02745691_01277</name>
</gene>
<evidence type="ECO:0000259" key="7">
    <source>
        <dbReference type="Pfam" id="PF00753"/>
    </source>
</evidence>
<feature type="transmembrane region" description="Helical" evidence="6">
    <location>
        <begin position="342"/>
        <end position="364"/>
    </location>
</feature>
<dbReference type="GO" id="GO:0030420">
    <property type="term" value="P:establishment of competence for transformation"/>
    <property type="evidence" value="ECO:0007669"/>
    <property type="project" value="InterPro"/>
</dbReference>
<evidence type="ECO:0000313" key="10">
    <source>
        <dbReference type="EMBL" id="SHJ05863.1"/>
    </source>
</evidence>
<keyword evidence="4 6" id="KW-1133">Transmembrane helix</keyword>
<evidence type="ECO:0000256" key="6">
    <source>
        <dbReference type="SAM" id="Phobius"/>
    </source>
</evidence>
<keyword evidence="5 6" id="KW-0472">Membrane</keyword>
<feature type="transmembrane region" description="Helical" evidence="6">
    <location>
        <begin position="376"/>
        <end position="394"/>
    </location>
</feature>
<dbReference type="PANTHER" id="PTHR30619:SF7">
    <property type="entry name" value="BETA-LACTAMASE DOMAIN PROTEIN"/>
    <property type="match status" value="1"/>
</dbReference>
<dbReference type="Gene3D" id="3.60.15.10">
    <property type="entry name" value="Ribonuclease Z/Hydroxyacylglutathione hydrolase-like"/>
    <property type="match status" value="1"/>
</dbReference>
<evidence type="ECO:0000256" key="4">
    <source>
        <dbReference type="ARBA" id="ARBA00022989"/>
    </source>
</evidence>
<evidence type="ECO:0000256" key="2">
    <source>
        <dbReference type="ARBA" id="ARBA00022475"/>
    </source>
</evidence>
<dbReference type="SUPFAM" id="SSF56281">
    <property type="entry name" value="Metallo-hydrolase/oxidoreductase"/>
    <property type="match status" value="1"/>
</dbReference>
<dbReference type="Proteomes" id="UP000184342">
    <property type="component" value="Unassembled WGS sequence"/>
</dbReference>
<evidence type="ECO:0000259" key="9">
    <source>
        <dbReference type="Pfam" id="PF13567"/>
    </source>
</evidence>
<dbReference type="PANTHER" id="PTHR30619">
    <property type="entry name" value="DNA INTERNALIZATION/COMPETENCE PROTEIN COMEC/REC2"/>
    <property type="match status" value="1"/>
</dbReference>
<feature type="transmembrane region" description="Helical" evidence="6">
    <location>
        <begin position="248"/>
        <end position="268"/>
    </location>
</feature>
<dbReference type="EMBL" id="FQYT01000011">
    <property type="protein sequence ID" value="SHJ05863.1"/>
    <property type="molecule type" value="Genomic_DNA"/>
</dbReference>
<accession>A0A1M6G7G4</accession>
<feature type="domain" description="ComEC/Rec2-related protein" evidence="8">
    <location>
        <begin position="153"/>
        <end position="413"/>
    </location>
</feature>
<keyword evidence="2" id="KW-1003">Cell membrane</keyword>
<evidence type="ECO:0000259" key="8">
    <source>
        <dbReference type="Pfam" id="PF03772"/>
    </source>
</evidence>
<feature type="transmembrane region" description="Helical" evidence="6">
    <location>
        <begin position="200"/>
        <end position="227"/>
    </location>
</feature>
<name>A0A1M6G7G4_9FIRM</name>
<dbReference type="NCBIfam" id="TIGR00360">
    <property type="entry name" value="ComEC_N-term"/>
    <property type="match status" value="1"/>
</dbReference>
<feature type="transmembrane region" description="Helical" evidence="6">
    <location>
        <begin position="168"/>
        <end position="194"/>
    </location>
</feature>
<dbReference type="InterPro" id="IPR035681">
    <property type="entry name" value="ComA-like_MBL"/>
</dbReference>
<feature type="transmembrane region" description="Helical" evidence="6">
    <location>
        <begin position="400"/>
        <end position="418"/>
    </location>
</feature>
<feature type="transmembrane region" description="Helical" evidence="6">
    <location>
        <begin position="430"/>
        <end position="449"/>
    </location>
</feature>
<dbReference type="Pfam" id="PF03772">
    <property type="entry name" value="Competence"/>
    <property type="match status" value="1"/>
</dbReference>
<feature type="transmembrane region" description="Helical" evidence="6">
    <location>
        <begin position="274"/>
        <end position="293"/>
    </location>
</feature>
<dbReference type="GO" id="GO:0005886">
    <property type="term" value="C:plasma membrane"/>
    <property type="evidence" value="ECO:0007669"/>
    <property type="project" value="UniProtKB-SubCell"/>
</dbReference>
<feature type="domain" description="DUF4131" evidence="9">
    <location>
        <begin position="14"/>
        <end position="108"/>
    </location>
</feature>
<dbReference type="InterPro" id="IPR001279">
    <property type="entry name" value="Metallo-B-lactamas"/>
</dbReference>
<evidence type="ECO:0000256" key="5">
    <source>
        <dbReference type="ARBA" id="ARBA00023136"/>
    </source>
</evidence>
<reference evidence="10 11" key="1">
    <citation type="submission" date="2016-11" db="EMBL/GenBank/DDBJ databases">
        <authorList>
            <person name="Jaros S."/>
            <person name="Januszkiewicz K."/>
            <person name="Wedrychowicz H."/>
        </authorList>
    </citation>
    <scope>NUCLEOTIDE SEQUENCE [LARGE SCALE GENOMIC DNA]</scope>
    <source>
        <strain evidence="10 11">DSM 15970</strain>
    </source>
</reference>
<dbReference type="InterPro" id="IPR004797">
    <property type="entry name" value="Competence_ComEC/Rec2"/>
</dbReference>
<feature type="domain" description="Metallo-beta-lactamase" evidence="7">
    <location>
        <begin position="594"/>
        <end position="667"/>
    </location>
</feature>
<dbReference type="STRING" id="1122934.SAMN02745691_01277"/>
<dbReference type="AlphaFoldDB" id="A0A1M6G7G4"/>
<dbReference type="InterPro" id="IPR004477">
    <property type="entry name" value="ComEC_N"/>
</dbReference>
<dbReference type="Pfam" id="PF00753">
    <property type="entry name" value="Lactamase_B"/>
    <property type="match status" value="1"/>
</dbReference>
<dbReference type="CDD" id="cd07731">
    <property type="entry name" value="ComA-like_MBL-fold"/>
    <property type="match status" value="1"/>
</dbReference>
<evidence type="ECO:0000313" key="11">
    <source>
        <dbReference type="Proteomes" id="UP000184342"/>
    </source>
</evidence>
<sequence>MENMQQNYAKFEEMLSAHNGTVEIYGKISGISNKDSSYQYELKNVRIHTDREEIGCKAVSVVCCENMGASPGDTVAVTGSYQMFANARNPGNFDEKNYYHTMGIAGRFMGETMVITGKARFPAAAALAGMRNTLNETLYRICNEKEAALFGAILLGEKGRLDPVTKSLYIGGGIAHILSISGLHLSIIGSGIFSLVRRRFLFATSGLISAAAVLAFGIMAGSPVSLMRALIMFSIKLLAEVTGRTYDLVLATAVAAFLILADNPFYIFHTGFQLSFLAVLGIGIPLPVIEAYFSTDRKILKAFQSSLGITVLTCPVILNIYFEIPLYSPIINLLVIPFMEVMLLSGIFASIAGSFVVAAGYILIGAGCFVLRFYEFICRFFFGLPFFTITVGKMTGRSIFLYYLVIAAAVLVMALVNKRNLDENYRKVRLMKRGFIWAVAALLAVLLAGRPENSLKITMVDVGQGEALLIQTPAGKNICVDGGSTDVGSAGKYRLIPYLKSLGISRIDYFIVTHLDEDHTSILTEIFSDYDGFGLKTECFIFPRVISGEEDCRKFVEKARLLGISTRFFDVGTTLSDDRVAIRCLHPATDFPTDDKNETSLVLELEYGNFQMLFTGDIGEDGEKALIDSGLLTDCDILKVAHHGSTESTTEEFLKEVSPEFALISCGVDNVYGHPHPLTMERLSNNGIKSFTTAEKGAIVIRSDGKNYEIDTYLE</sequence>